<accession>A0A9X5BJ92</accession>
<keyword evidence="2" id="KW-1133">Transmembrane helix</keyword>
<gene>
    <name evidence="3" type="ORF">D5281_19330</name>
</gene>
<name>A0A9X5BJ92_9FIRM</name>
<feature type="region of interest" description="Disordered" evidence="1">
    <location>
        <begin position="58"/>
        <end position="87"/>
    </location>
</feature>
<dbReference type="Proteomes" id="UP001154420">
    <property type="component" value="Unassembled WGS sequence"/>
</dbReference>
<protein>
    <submittedName>
        <fullName evidence="3">Uncharacterized protein</fullName>
    </submittedName>
</protein>
<keyword evidence="2" id="KW-0472">Membrane</keyword>
<dbReference type="AlphaFoldDB" id="A0A9X5BJ92"/>
<reference evidence="3" key="1">
    <citation type="submission" date="2018-09" db="EMBL/GenBank/DDBJ databases">
        <title>Murine metabolic-syndrome-specific gut microbial biobank.</title>
        <authorList>
            <person name="Liu C."/>
        </authorList>
    </citation>
    <scope>NUCLEOTIDE SEQUENCE</scope>
    <source>
        <strain evidence="3">D42-62</strain>
    </source>
</reference>
<evidence type="ECO:0000313" key="3">
    <source>
        <dbReference type="EMBL" id="NBJ94667.1"/>
    </source>
</evidence>
<evidence type="ECO:0000256" key="2">
    <source>
        <dbReference type="SAM" id="Phobius"/>
    </source>
</evidence>
<feature type="transmembrane region" description="Helical" evidence="2">
    <location>
        <begin position="30"/>
        <end position="48"/>
    </location>
</feature>
<comment type="caution">
    <text evidence="3">The sequence shown here is derived from an EMBL/GenBank/DDBJ whole genome shotgun (WGS) entry which is preliminary data.</text>
</comment>
<sequence>MKGERKGMKEKWESFKETLDDIRSMSKKEFLLVMAVCALGGIVIGMLISPRKSKTLGCYNGDNSGNSGKGEDAIEEETMDEISDWED</sequence>
<feature type="compositionally biased region" description="Acidic residues" evidence="1">
    <location>
        <begin position="73"/>
        <end position="87"/>
    </location>
</feature>
<proteinExistence type="predicted"/>
<organism evidence="3 4">
    <name type="scientific">Parablautia muri</name>
    <dbReference type="NCBI Taxonomy" id="2320879"/>
    <lineage>
        <taxon>Bacteria</taxon>
        <taxon>Bacillati</taxon>
        <taxon>Bacillota</taxon>
        <taxon>Clostridia</taxon>
        <taxon>Lachnospirales</taxon>
        <taxon>Lachnospiraceae</taxon>
        <taxon>Parablautia</taxon>
    </lineage>
</organism>
<evidence type="ECO:0000313" key="4">
    <source>
        <dbReference type="Proteomes" id="UP001154420"/>
    </source>
</evidence>
<keyword evidence="4" id="KW-1185">Reference proteome</keyword>
<keyword evidence="2" id="KW-0812">Transmembrane</keyword>
<evidence type="ECO:0000256" key="1">
    <source>
        <dbReference type="SAM" id="MobiDB-lite"/>
    </source>
</evidence>
<dbReference type="EMBL" id="QZDT01000046">
    <property type="protein sequence ID" value="NBJ94667.1"/>
    <property type="molecule type" value="Genomic_DNA"/>
</dbReference>